<dbReference type="FunFam" id="1.10.8.1220:FF:000023">
    <property type="entry name" value="Dynein heavy chain"/>
    <property type="match status" value="1"/>
</dbReference>
<evidence type="ECO:0000256" key="2">
    <source>
        <dbReference type="ARBA" id="ARBA00023069"/>
    </source>
</evidence>
<dbReference type="InterPro" id="IPR026983">
    <property type="entry name" value="DHC"/>
</dbReference>
<dbReference type="eggNOG" id="KOG3595">
    <property type="taxonomic scope" value="Eukaryota"/>
</dbReference>
<feature type="compositionally biased region" description="Low complexity" evidence="5">
    <location>
        <begin position="1655"/>
        <end position="1672"/>
    </location>
</feature>
<evidence type="ECO:0000259" key="11">
    <source>
        <dbReference type="Pfam" id="PF18199"/>
    </source>
</evidence>
<dbReference type="PANTHER" id="PTHR10676:SF396">
    <property type="entry name" value="DYNEIN AXONEMAL HEAVY CHAIN 1"/>
    <property type="match status" value="1"/>
</dbReference>
<dbReference type="InterPro" id="IPR035706">
    <property type="entry name" value="AAA_9"/>
</dbReference>
<keyword evidence="4" id="KW-0175">Coiled coil</keyword>
<evidence type="ECO:0000256" key="3">
    <source>
        <dbReference type="ARBA" id="ARBA00023273"/>
    </source>
</evidence>
<dbReference type="EMBL" id="GL378327">
    <property type="protein sequence ID" value="EFJ51362.1"/>
    <property type="molecule type" value="Genomic_DNA"/>
</dbReference>
<dbReference type="SUPFAM" id="SSF52540">
    <property type="entry name" value="P-loop containing nucleoside triphosphate hydrolases"/>
    <property type="match status" value="1"/>
</dbReference>
<dbReference type="GeneID" id="9620408"/>
<dbReference type="InterPro" id="IPR041228">
    <property type="entry name" value="Dynein_C"/>
</dbReference>
<feature type="compositionally biased region" description="Basic residues" evidence="5">
    <location>
        <begin position="2746"/>
        <end position="2760"/>
    </location>
</feature>
<comment type="subcellular location">
    <subcellularLocation>
        <location evidence="1">Cell projection</location>
        <location evidence="1">Cilium</location>
    </subcellularLocation>
</comment>
<dbReference type="Proteomes" id="UP000001058">
    <property type="component" value="Unassembled WGS sequence"/>
</dbReference>
<keyword evidence="2" id="KW-0969">Cilium</keyword>
<dbReference type="InterPro" id="IPR027417">
    <property type="entry name" value="P-loop_NTPase"/>
</dbReference>
<dbReference type="InParanoid" id="D8TLN2"/>
<feature type="compositionally biased region" description="Gly residues" evidence="5">
    <location>
        <begin position="340"/>
        <end position="349"/>
    </location>
</feature>
<feature type="compositionally biased region" description="Gly residues" evidence="5">
    <location>
        <begin position="2261"/>
        <end position="2281"/>
    </location>
</feature>
<feature type="region of interest" description="Disordered" evidence="5">
    <location>
        <begin position="2254"/>
        <end position="2333"/>
    </location>
</feature>
<dbReference type="GO" id="GO:0045505">
    <property type="term" value="F:dynein intermediate chain binding"/>
    <property type="evidence" value="ECO:0007669"/>
    <property type="project" value="InterPro"/>
</dbReference>
<dbReference type="Pfam" id="PF18199">
    <property type="entry name" value="Dynein_C"/>
    <property type="match status" value="1"/>
</dbReference>
<organism evidence="14">
    <name type="scientific">Volvox carteri f. nagariensis</name>
    <dbReference type="NCBI Taxonomy" id="3068"/>
    <lineage>
        <taxon>Eukaryota</taxon>
        <taxon>Viridiplantae</taxon>
        <taxon>Chlorophyta</taxon>
        <taxon>core chlorophytes</taxon>
        <taxon>Chlorophyceae</taxon>
        <taxon>CS clade</taxon>
        <taxon>Chlamydomonadales</taxon>
        <taxon>Volvocaceae</taxon>
        <taxon>Volvox</taxon>
    </lineage>
</organism>
<feature type="domain" description="Dynein heavy chain coiled coil stalk" evidence="7">
    <location>
        <begin position="856"/>
        <end position="1060"/>
    </location>
</feature>
<dbReference type="Pfam" id="PF12781">
    <property type="entry name" value="AAA_9"/>
    <property type="match status" value="1"/>
</dbReference>
<sequence>MVPRLLQRTVLLGGLAVLLVIRTTRVPCRTRTLGTHTRLGGVCRPPEHPEGSIQNCLHKATPAAVSGWLVHLPITLQLLLDPPPPVGSRLHLSGCIRTGQLGCRGGSCPRRFLSQLMMVALPAISHTGFHAIFTDMVTKLMTPNTTLPFTLVDLLVEATLDLYRKVTSELLPSPTRPQYVFSILHVAQVFQGPTHTASALSIFHATRSSRSTPELLVRVWQHECLRVFYDRLTEPQARKWMVETLQEVSTHFLSDYAPSTQPDPTEILLCTFATPTGGYELAEHVLRKPDGDPSAAEHVLDGENSIDADAGGGGPGGSGAAAGGGLYSEPNSPDMMTRGSGAGAGGGGSGGAATAAAVAVINRPGGSSGLIPQMSTDRALEAVYTQQQAPWVDDGRPVRAVVEERLLAVAQEFADQLFGGRGPSQEHIFVFRNAVMHLARISRVLSMDMGHLTLLGPPGCGRRTLAKLASYMCRCTLLEAKLKDDQKGFAWRDMIKSALLSAGVQGRPVTLLLVDLGRPCSCMLDDVDQLMSTGSLPDLFKPEEVASITQQLKPVARAAGLTWTDFDRTGGTSDNVLRQFFMERCRSNLHFVLVLEGEPAGLQRKVAERFLVSPEALAVDIDSWHRVLGCAVDMHGLLKPHVMRHNNKAGYNTPFMATACQFLRLLRLLRSMVPHRRQVVLTARLKYQQGVAKMTDMQDKLSALRGQIASMGPELERSRAEVEALMALIQSQKAEAEAALQRFVPAEESAKAAVAECEALRAACDAALRDVMPPLQAALRELRRIDKSSIAELKVMRNPPTPVKLVMRCICIMLGRIPPLVAAAEARAALRPNSPNRSSTATGLIATSTSISTFSSPTEDPDISEAWWAESIKLLADFHFLDMLLGYDKDAMTPEICAQVEGFVGNSMFDPVVMQRTSQAAATICKWVKAMDAFQKGRKLVDPARAALEEAEARLQVQEERLQDNHRKLTAMQERIRELESKLEQAQASRDRLDADMAVAQRKSEQAQLTIAAVVREVGRWQDNAEVQEKRHAEVLGEVLLSAAYIAYLGPVTGTVRMHVEDDWHDLLRKAGVVSPRPFRLADVLASTAQQDTWRDSQLPHSRTALENAGIMAACGSWVLLHDPQELGHRFIKGFYGGDVWLQGIGGRPVVTFLVLDQSDPSYTSQLFRAIESGSTVLLENVDEDMDDITEQLLACKLVGDTRGAVALRLGDNLIPHHKDFQLFVTTRLRSPRFPSDILRNVTVVNFSITRAQLCELLITATLRYEMPDLEHEHLVLTRQKAKGEADLMELEDQVLQAITNTSTEELLEESEVYQLLKSLQVLRMQGEGGRGKGPEAMESTDAIKAKVSRIEASQKAINIVRADTEKYFVARVTPFFFCLADLANVRHTYQFGLHWFMRLFNDALVTCLKTNSGKARLASLTMHFTTMFYANVSRSLFDEDKLPFAIMMMVRFLEASGYATKDEANLLLYGRATDSTYTAKPTFMRLASGRSGLGRTPPRRGGGHPGNARSRDTSTSGGAPGVGTGTPSPAVRRSLARSGSLWSEGSGGGGGGGGSSLPSPLGFRREGAGLRGGEQVTLEVSPEEILNKGGAAEGQDAAVPLLDGSSSPLPPSPVQPGEGLLATEISFRSGTAAAGVEEEEDPFGGMFVRRRNGPAKAPAAAPSAVTPETPSRLSRATRPSAITTNENGSGDSAALAAAASSPSDISRRTTSPFEAAQDAADAAFFAAAAGDDSGGVDAAAAAASAAAGVSTGSVRFSAPRSAVTPHSQRLSGLLPSLLSNDASAPAYLPDDLRPDWLPDESWSRLRDLGKLQPYNRVLPALFESYQSIEMLRRYYENLSRWPRGFVAQAQAAVREYLGPACVSNEQLVDFEAIFAVTEATMPIVLISSTDHTLPFLQQFADSRGISVMHMAIGRGQGAATDRLIRSAVAMDRWVILENSHLAGDWMPCLCRLVQALPLLKPHINFRLWLTMVPTSAYPDIILQSSLKLVMDPPHGIKANLLQVMSQLPVEVASNSRYATQLLPSYGADSERDPKDDVIGRKVTILPMDWKQLVLRLCLFHAMLTERLQYRSLGWRRPYEFTAADVLSAINQVMSIVHDSPAAELGAALPGLLHVVGQCLYGGKVTHDWDRRLLVCLLSQQLKPSDVAAAATLESLLPERLSSCTQDLSVVAKEVRSLAIPRGDPTLVGLSPGAASVRAAQYTRHVLDTLKRVHLLRSSSDEVDLTKPLQLALSVCQDLLKQLPLTPIPGTRSGWAAMAGPGSGRGLGPGSGGGGKPGSGRGSFSSRVSSPLGAAGARVGQAGASASVSSGGAGPGSTHPPMSPQQAAEAATREQLYRAAAMANSNYLPRYKAGKMTEEMSEAAQERWAATHPTMQKAMVQVFNDEVASFAALLNTVHASIRAVNAAIKGYEGVSEGVAELVQQLSQGHVPRSWLHQRVELQSDNIATWLTDLQTRLEFLYDWAVEGPPVAVPLGMLSRPRSFLTAVQQSFAERMSRPVGQVYLDAVLLQEDEEQMLPRYRLPQLGSRALATTPLTAADGSTLTLSTALSEGCLVGGLVLQGARWDRSRRALADPEPGVLHSGMPLLWLRATASPAVPQLARALALPGATVPTRINDSYVCPVFKFVAGFGGRNTNLLQGDAEDCLTTVLLPCGSRKAEYWAAHHVVVAAVPDPGGVLDSAGGSAWGSARESSAGTPGGGNNTGVGPPLVSSPACRGMYTQFNQLAKAPPDCSSSQQKGNNLPRTRTTHRRSFHQRLRYL</sequence>
<dbReference type="Gene3D" id="1.20.1270.280">
    <property type="match status" value="1"/>
</dbReference>
<evidence type="ECO:0000259" key="7">
    <source>
        <dbReference type="Pfam" id="PF12777"/>
    </source>
</evidence>
<keyword evidence="3" id="KW-0966">Cell projection</keyword>
<dbReference type="Gene3D" id="1.10.8.1220">
    <property type="match status" value="1"/>
</dbReference>
<accession>D8TLN2</accession>
<dbReference type="GO" id="GO:0051959">
    <property type="term" value="F:dynein light intermediate chain binding"/>
    <property type="evidence" value="ECO:0007669"/>
    <property type="project" value="InterPro"/>
</dbReference>
<feature type="coiled-coil region" evidence="4">
    <location>
        <begin position="941"/>
        <end position="1003"/>
    </location>
</feature>
<feature type="compositionally biased region" description="Low complexity" evidence="5">
    <location>
        <begin position="1689"/>
        <end position="1705"/>
    </location>
</feature>
<dbReference type="GO" id="GO:0097729">
    <property type="term" value="C:9+2 motile cilium"/>
    <property type="evidence" value="ECO:0007669"/>
    <property type="project" value="TreeGrafter"/>
</dbReference>
<dbReference type="Gene3D" id="1.10.8.720">
    <property type="entry name" value="Region D6 of dynein motor"/>
    <property type="match status" value="1"/>
</dbReference>
<gene>
    <name evidence="13" type="ORF">VOLCADRAFT_87570</name>
</gene>
<feature type="region of interest" description="Disordered" evidence="5">
    <location>
        <begin position="2681"/>
        <end position="2707"/>
    </location>
</feature>
<dbReference type="Gene3D" id="1.20.920.20">
    <property type="match status" value="1"/>
</dbReference>
<dbReference type="Pfam" id="PF22597">
    <property type="entry name" value="DYN_lid"/>
    <property type="match status" value="1"/>
</dbReference>
<feature type="coiled-coil region" evidence="4">
    <location>
        <begin position="715"/>
        <end position="742"/>
    </location>
</feature>
<dbReference type="Pfam" id="PF03028">
    <property type="entry name" value="Dynein_heavy"/>
    <property type="match status" value="1"/>
</dbReference>
<dbReference type="STRING" id="3068.D8TLN2"/>
<name>D8TLN2_VOLCA</name>
<dbReference type="GO" id="GO:0008569">
    <property type="term" value="F:minus-end-directed microtubule motor activity"/>
    <property type="evidence" value="ECO:0007669"/>
    <property type="project" value="InterPro"/>
</dbReference>
<dbReference type="InterPro" id="IPR054354">
    <property type="entry name" value="DYNC2H1-like_lid"/>
</dbReference>
<dbReference type="InterPro" id="IPR024317">
    <property type="entry name" value="Dynein_heavy_chain_D4_dom"/>
</dbReference>
<feature type="domain" description="Dynein heavy chain ATP-binding dynein motor region" evidence="9">
    <location>
        <begin position="1093"/>
        <end position="1321"/>
    </location>
</feature>
<dbReference type="InterPro" id="IPR041658">
    <property type="entry name" value="AAA_lid_11"/>
</dbReference>
<feature type="compositionally biased region" description="Gly residues" evidence="5">
    <location>
        <begin position="310"/>
        <end position="326"/>
    </location>
</feature>
<feature type="region of interest" description="Disordered" evidence="5">
    <location>
        <begin position="2726"/>
        <end position="2760"/>
    </location>
</feature>
<dbReference type="InterPro" id="IPR043160">
    <property type="entry name" value="Dynein_C_barrel"/>
</dbReference>
<feature type="compositionally biased region" description="Polar residues" evidence="5">
    <location>
        <begin position="2732"/>
        <end position="2745"/>
    </location>
</feature>
<dbReference type="InterPro" id="IPR042219">
    <property type="entry name" value="AAA_lid_11_sf"/>
</dbReference>
<evidence type="ECO:0000259" key="6">
    <source>
        <dbReference type="Pfam" id="PF03028"/>
    </source>
</evidence>
<feature type="region of interest" description="Disordered" evidence="5">
    <location>
        <begin position="304"/>
        <end position="349"/>
    </location>
</feature>
<dbReference type="Pfam" id="PF12780">
    <property type="entry name" value="AAA_8"/>
    <property type="match status" value="1"/>
</dbReference>
<dbReference type="PANTHER" id="PTHR10676">
    <property type="entry name" value="DYNEIN HEAVY CHAIN FAMILY PROTEIN"/>
    <property type="match status" value="1"/>
</dbReference>
<dbReference type="GO" id="GO:0030286">
    <property type="term" value="C:dynein complex"/>
    <property type="evidence" value="ECO:0007669"/>
    <property type="project" value="InterPro"/>
</dbReference>
<dbReference type="KEGG" id="vcn:VOLCADRAFT_87570"/>
<evidence type="ECO:0000313" key="14">
    <source>
        <dbReference type="Proteomes" id="UP000001058"/>
    </source>
</evidence>
<evidence type="ECO:0000256" key="5">
    <source>
        <dbReference type="SAM" id="MobiDB-lite"/>
    </source>
</evidence>
<evidence type="ECO:0000259" key="9">
    <source>
        <dbReference type="Pfam" id="PF12781"/>
    </source>
</evidence>
<dbReference type="Gene3D" id="3.10.490.20">
    <property type="match status" value="1"/>
</dbReference>
<dbReference type="OrthoDB" id="540117at2759"/>
<keyword evidence="14" id="KW-1185">Reference proteome</keyword>
<proteinExistence type="predicted"/>
<dbReference type="Gene3D" id="1.20.920.30">
    <property type="match status" value="1"/>
</dbReference>
<feature type="domain" description="Dynein heavy chain C-terminal" evidence="11">
    <location>
        <begin position="2359"/>
        <end position="2663"/>
    </location>
</feature>
<evidence type="ECO:0000313" key="13">
    <source>
        <dbReference type="EMBL" id="EFJ51362.1"/>
    </source>
</evidence>
<dbReference type="InterPro" id="IPR024743">
    <property type="entry name" value="Dynein_HC_stalk"/>
</dbReference>
<dbReference type="GO" id="GO:0060294">
    <property type="term" value="P:cilium movement involved in cell motility"/>
    <property type="evidence" value="ECO:0007669"/>
    <property type="project" value="TreeGrafter"/>
</dbReference>
<feature type="region of interest" description="Disordered" evidence="5">
    <location>
        <begin position="1632"/>
        <end position="1713"/>
    </location>
</feature>
<dbReference type="Gene3D" id="3.40.50.300">
    <property type="entry name" value="P-loop containing nucleotide triphosphate hydrolases"/>
    <property type="match status" value="3"/>
</dbReference>
<feature type="domain" description="Dynein 2 heavy chain 1 cytoplasmic ATPase lid" evidence="12">
    <location>
        <begin position="151"/>
        <end position="237"/>
    </location>
</feature>
<evidence type="ECO:0000256" key="1">
    <source>
        <dbReference type="ARBA" id="ARBA00004138"/>
    </source>
</evidence>
<reference evidence="13 14" key="1">
    <citation type="journal article" date="2010" name="Science">
        <title>Genomic analysis of organismal complexity in the multicellular green alga Volvox carteri.</title>
        <authorList>
            <person name="Prochnik S.E."/>
            <person name="Umen J."/>
            <person name="Nedelcu A.M."/>
            <person name="Hallmann A."/>
            <person name="Miller S.M."/>
            <person name="Nishii I."/>
            <person name="Ferris P."/>
            <person name="Kuo A."/>
            <person name="Mitros T."/>
            <person name="Fritz-Laylin L.K."/>
            <person name="Hellsten U."/>
            <person name="Chapman J."/>
            <person name="Simakov O."/>
            <person name="Rensing S.A."/>
            <person name="Terry A."/>
            <person name="Pangilinan J."/>
            <person name="Kapitonov V."/>
            <person name="Jurka J."/>
            <person name="Salamov A."/>
            <person name="Shapiro H."/>
            <person name="Schmutz J."/>
            <person name="Grimwood J."/>
            <person name="Lindquist E."/>
            <person name="Lucas S."/>
            <person name="Grigoriev I.V."/>
            <person name="Schmitt R."/>
            <person name="Kirk D."/>
            <person name="Rokhsar D.S."/>
        </authorList>
    </citation>
    <scope>NUCLEOTIDE SEQUENCE [LARGE SCALE GENOMIC DNA]</scope>
    <source>
        <strain evidence="14">f. Nagariensis / Eve</strain>
    </source>
</reference>
<feature type="domain" description="Dynein heavy chain AAA module D4" evidence="8">
    <location>
        <begin position="428"/>
        <end position="598"/>
    </location>
</feature>
<evidence type="ECO:0000259" key="8">
    <source>
        <dbReference type="Pfam" id="PF12780"/>
    </source>
</evidence>
<feature type="compositionally biased region" description="Gly residues" evidence="5">
    <location>
        <begin position="1546"/>
        <end position="1556"/>
    </location>
</feature>
<protein>
    <submittedName>
        <fullName evidence="13">Dynein heavy chain</fullName>
    </submittedName>
</protein>
<feature type="domain" description="Dynein heavy chain AAA lid" evidence="10">
    <location>
        <begin position="2050"/>
        <end position="2192"/>
    </location>
</feature>
<evidence type="ECO:0000259" key="12">
    <source>
        <dbReference type="Pfam" id="PF22597"/>
    </source>
</evidence>
<dbReference type="Pfam" id="PF12777">
    <property type="entry name" value="MT"/>
    <property type="match status" value="1"/>
</dbReference>
<dbReference type="Pfam" id="PF18198">
    <property type="entry name" value="AAA_lid_11"/>
    <property type="match status" value="1"/>
</dbReference>
<feature type="region of interest" description="Disordered" evidence="5">
    <location>
        <begin position="1488"/>
        <end position="1578"/>
    </location>
</feature>
<evidence type="ECO:0000256" key="4">
    <source>
        <dbReference type="SAM" id="Coils"/>
    </source>
</evidence>
<feature type="compositionally biased region" description="Low complexity" evidence="5">
    <location>
        <begin position="2282"/>
        <end position="2310"/>
    </location>
</feature>
<dbReference type="SUPFAM" id="SSF57997">
    <property type="entry name" value="Tropomyosin"/>
    <property type="match status" value="1"/>
</dbReference>
<dbReference type="InterPro" id="IPR004273">
    <property type="entry name" value="Dynein_heavy_D6_P-loop"/>
</dbReference>
<feature type="domain" description="Dynein heavy chain region D6 P-loop" evidence="6">
    <location>
        <begin position="1880"/>
        <end position="1990"/>
    </location>
</feature>
<evidence type="ECO:0000259" key="10">
    <source>
        <dbReference type="Pfam" id="PF18198"/>
    </source>
</evidence>
<dbReference type="RefSeq" id="XP_002947314.1">
    <property type="nucleotide sequence ID" value="XM_002947268.1"/>
</dbReference>